<dbReference type="OrthoDB" id="27588at2157"/>
<comment type="caution">
    <text evidence="4">The sequence shown here is derived from an EMBL/GenBank/DDBJ whole genome shotgun (WGS) entry which is preliminary data.</text>
</comment>
<feature type="transmembrane region" description="Helical" evidence="2">
    <location>
        <begin position="99"/>
        <end position="116"/>
    </location>
</feature>
<dbReference type="PATRIC" id="fig|1008153.3.peg.4010"/>
<evidence type="ECO:0000256" key="2">
    <source>
        <dbReference type="SAM" id="Phobius"/>
    </source>
</evidence>
<name>A0A151A932_9EURY</name>
<feature type="transmembrane region" description="Helical" evidence="2">
    <location>
        <begin position="71"/>
        <end position="93"/>
    </location>
</feature>
<dbReference type="Gene3D" id="3.30.70.1450">
    <property type="entry name" value="Regulator of K+ conductance, C-terminal domain"/>
    <property type="match status" value="1"/>
</dbReference>
<keyword evidence="2" id="KW-0812">Transmembrane</keyword>
<dbReference type="RefSeq" id="WP_066385342.1">
    <property type="nucleotide sequence ID" value="NZ_LTAZ01000016.1"/>
</dbReference>
<feature type="domain" description="RCK C-terminal" evidence="3">
    <location>
        <begin position="143"/>
        <end position="227"/>
    </location>
</feature>
<dbReference type="InterPro" id="IPR006037">
    <property type="entry name" value="RCK_C"/>
</dbReference>
<dbReference type="Proteomes" id="UP000075321">
    <property type="component" value="Unassembled WGS sequence"/>
</dbReference>
<dbReference type="GO" id="GO:0008324">
    <property type="term" value="F:monoatomic cation transmembrane transporter activity"/>
    <property type="evidence" value="ECO:0007669"/>
    <property type="project" value="InterPro"/>
</dbReference>
<dbReference type="EMBL" id="LTAZ01000016">
    <property type="protein sequence ID" value="KYH24119.1"/>
    <property type="molecule type" value="Genomic_DNA"/>
</dbReference>
<evidence type="ECO:0000313" key="5">
    <source>
        <dbReference type="Proteomes" id="UP000075321"/>
    </source>
</evidence>
<dbReference type="GO" id="GO:0006813">
    <property type="term" value="P:potassium ion transport"/>
    <property type="evidence" value="ECO:0007669"/>
    <property type="project" value="InterPro"/>
</dbReference>
<dbReference type="Pfam" id="PF02080">
    <property type="entry name" value="TrkA_C"/>
    <property type="match status" value="1"/>
</dbReference>
<protein>
    <submittedName>
        <fullName evidence="4">TrkA-C domain protein</fullName>
    </submittedName>
</protein>
<accession>A0A151A932</accession>
<feature type="region of interest" description="Disordered" evidence="1">
    <location>
        <begin position="221"/>
        <end position="252"/>
    </location>
</feature>
<reference evidence="4 5" key="1">
    <citation type="submission" date="2016-02" db="EMBL/GenBank/DDBJ databases">
        <title>Genome sequence of Halalkalicoccus paucihalophilus DSM 24557.</title>
        <authorList>
            <person name="Poehlein A."/>
            <person name="Daniel R."/>
        </authorList>
    </citation>
    <scope>NUCLEOTIDE SEQUENCE [LARGE SCALE GENOMIC DNA]</scope>
    <source>
        <strain evidence="4 5">DSM 24557</strain>
    </source>
</reference>
<proteinExistence type="predicted"/>
<dbReference type="InterPro" id="IPR036721">
    <property type="entry name" value="RCK_C_sf"/>
</dbReference>
<feature type="transmembrane region" description="Helical" evidence="2">
    <location>
        <begin position="6"/>
        <end position="28"/>
    </location>
</feature>
<keyword evidence="2" id="KW-0472">Membrane</keyword>
<dbReference type="SUPFAM" id="SSF116726">
    <property type="entry name" value="TrkA C-terminal domain-like"/>
    <property type="match status" value="1"/>
</dbReference>
<evidence type="ECO:0000259" key="3">
    <source>
        <dbReference type="PROSITE" id="PS51202"/>
    </source>
</evidence>
<organism evidence="4 5">
    <name type="scientific">Halalkalicoccus paucihalophilus</name>
    <dbReference type="NCBI Taxonomy" id="1008153"/>
    <lineage>
        <taxon>Archaea</taxon>
        <taxon>Methanobacteriati</taxon>
        <taxon>Methanobacteriota</taxon>
        <taxon>Stenosarchaea group</taxon>
        <taxon>Halobacteria</taxon>
        <taxon>Halobacteriales</taxon>
        <taxon>Halococcaceae</taxon>
        <taxon>Halalkalicoccus</taxon>
    </lineage>
</organism>
<dbReference type="PROSITE" id="PS51202">
    <property type="entry name" value="RCK_C"/>
    <property type="match status" value="1"/>
</dbReference>
<keyword evidence="5" id="KW-1185">Reference proteome</keyword>
<evidence type="ECO:0000256" key="1">
    <source>
        <dbReference type="SAM" id="MobiDB-lite"/>
    </source>
</evidence>
<keyword evidence="2" id="KW-1133">Transmembrane helix</keyword>
<evidence type="ECO:0000313" key="4">
    <source>
        <dbReference type="EMBL" id="KYH24119.1"/>
    </source>
</evidence>
<gene>
    <name evidence="4" type="ORF">HAPAU_37620</name>
</gene>
<dbReference type="AlphaFoldDB" id="A0A151A932"/>
<sequence>MVATTQILSVFVIFALSLLIVRIGAVALRMTGLSPDVSTFQAASAFSGAGYTTEEAEFTVAEPGRRTIVIWLIRLGSIGLVSVFASLLLSFINSEGNDLLTLVYVLGGVLLIILIARSKLLNNIVTPLIERGLDSTTDLAIKDYTHLLGLEHEYRVAEIDVEQDEWLATNTADEMNLNSEGVLLLGIQRDSNYIGAPGGDTEIQPEDTVVLYGKEDRLQELADRDEGNTDAHEDAVAEHETTLEEQSRLIDQ</sequence>